<organism evidence="2 3">
    <name type="scientific">Niabella ginsengisoli</name>
    <dbReference type="NCBI Taxonomy" id="522298"/>
    <lineage>
        <taxon>Bacteria</taxon>
        <taxon>Pseudomonadati</taxon>
        <taxon>Bacteroidota</taxon>
        <taxon>Chitinophagia</taxon>
        <taxon>Chitinophagales</taxon>
        <taxon>Chitinophagaceae</taxon>
        <taxon>Niabella</taxon>
    </lineage>
</organism>
<keyword evidence="1" id="KW-0732">Signal</keyword>
<sequence>MIKRFLILFFLGVFSTAAEAKLVVPKILGNNMVLQQGVPVAIWGWADPGNKVTVTFKGKSKVTVADTEGDWKVYLDPVKASFDAALLNITTSEEHIQLTNVLVGEVWLCSGQSNMEFPMRKLEKLKPPPGVDWPVNELEKVDNKFIRTFLVERKKCSPIQPILAGL</sequence>
<protein>
    <recommendedName>
        <fullName evidence="4">Sialate O-acetylesterase</fullName>
    </recommendedName>
</protein>
<dbReference type="InterPro" id="IPR036514">
    <property type="entry name" value="SGNH_hydro_sf"/>
</dbReference>
<accession>A0ABS9SHG9</accession>
<gene>
    <name evidence="2" type="ORF">MKP09_07765</name>
</gene>
<evidence type="ECO:0008006" key="4">
    <source>
        <dbReference type="Google" id="ProtNLM"/>
    </source>
</evidence>
<feature type="chain" id="PRO_5045130192" description="Sialate O-acetylesterase" evidence="1">
    <location>
        <begin position="21"/>
        <end position="166"/>
    </location>
</feature>
<dbReference type="RefSeq" id="WP_240827168.1">
    <property type="nucleotide sequence ID" value="NZ_JAKWBL010000001.1"/>
</dbReference>
<dbReference type="Proteomes" id="UP001202248">
    <property type="component" value="Unassembled WGS sequence"/>
</dbReference>
<keyword evidence="3" id="KW-1185">Reference proteome</keyword>
<evidence type="ECO:0000313" key="3">
    <source>
        <dbReference type="Proteomes" id="UP001202248"/>
    </source>
</evidence>
<comment type="caution">
    <text evidence="2">The sequence shown here is derived from an EMBL/GenBank/DDBJ whole genome shotgun (WGS) entry which is preliminary data.</text>
</comment>
<feature type="signal peptide" evidence="1">
    <location>
        <begin position="1"/>
        <end position="20"/>
    </location>
</feature>
<evidence type="ECO:0000256" key="1">
    <source>
        <dbReference type="SAM" id="SignalP"/>
    </source>
</evidence>
<reference evidence="2 3" key="1">
    <citation type="submission" date="2022-02" db="EMBL/GenBank/DDBJ databases">
        <authorList>
            <person name="Min J."/>
        </authorList>
    </citation>
    <scope>NUCLEOTIDE SEQUENCE [LARGE SCALE GENOMIC DNA]</scope>
    <source>
        <strain evidence="2 3">GR10-1</strain>
    </source>
</reference>
<dbReference type="SUPFAM" id="SSF52266">
    <property type="entry name" value="SGNH hydrolase"/>
    <property type="match status" value="1"/>
</dbReference>
<dbReference type="InterPro" id="IPR039329">
    <property type="entry name" value="SIAE"/>
</dbReference>
<dbReference type="EMBL" id="JAKWBL010000001">
    <property type="protein sequence ID" value="MCH5597807.1"/>
    <property type="molecule type" value="Genomic_DNA"/>
</dbReference>
<dbReference type="PANTHER" id="PTHR22901">
    <property type="entry name" value="SIALATE O-ACETYLESTERASE"/>
    <property type="match status" value="1"/>
</dbReference>
<proteinExistence type="predicted"/>
<name>A0ABS9SHG9_9BACT</name>
<evidence type="ECO:0000313" key="2">
    <source>
        <dbReference type="EMBL" id="MCH5597807.1"/>
    </source>
</evidence>
<dbReference type="Gene3D" id="3.40.50.1110">
    <property type="entry name" value="SGNH hydrolase"/>
    <property type="match status" value="1"/>
</dbReference>
<dbReference type="PANTHER" id="PTHR22901:SF0">
    <property type="entry name" value="SIALATE O-ACETYLESTERASE"/>
    <property type="match status" value="1"/>
</dbReference>